<keyword evidence="2" id="KW-1185">Reference proteome</keyword>
<dbReference type="PROSITE" id="PS51257">
    <property type="entry name" value="PROKAR_LIPOPROTEIN"/>
    <property type="match status" value="1"/>
</dbReference>
<dbReference type="Proteomes" id="UP000035909">
    <property type="component" value="Unassembled WGS sequence"/>
</dbReference>
<organism evidence="1 2">
    <name type="scientific">Photobacterium ganghwense</name>
    <dbReference type="NCBI Taxonomy" id="320778"/>
    <lineage>
        <taxon>Bacteria</taxon>
        <taxon>Pseudomonadati</taxon>
        <taxon>Pseudomonadota</taxon>
        <taxon>Gammaproteobacteria</taxon>
        <taxon>Vibrionales</taxon>
        <taxon>Vibrionaceae</taxon>
        <taxon>Photobacterium</taxon>
    </lineage>
</organism>
<gene>
    <name evidence="1" type="ORF">ABT57_00425</name>
</gene>
<evidence type="ECO:0000313" key="1">
    <source>
        <dbReference type="EMBL" id="KLV11758.1"/>
    </source>
</evidence>
<dbReference type="AlphaFoldDB" id="A0A0J1HJI0"/>
<dbReference type="Pfam" id="PF10973">
    <property type="entry name" value="DUF2799"/>
    <property type="match status" value="1"/>
</dbReference>
<evidence type="ECO:0000313" key="2">
    <source>
        <dbReference type="Proteomes" id="UP000035909"/>
    </source>
</evidence>
<dbReference type="OrthoDB" id="5824326at2"/>
<reference evidence="1 2" key="1">
    <citation type="submission" date="2015-05" db="EMBL/GenBank/DDBJ databases">
        <title>Photobacterium galathea sp. nov.</title>
        <authorList>
            <person name="Machado H."/>
            <person name="Gram L."/>
        </authorList>
    </citation>
    <scope>NUCLEOTIDE SEQUENCE [LARGE SCALE GENOMIC DNA]</scope>
    <source>
        <strain evidence="1 2">DSM 22954</strain>
    </source>
</reference>
<dbReference type="PATRIC" id="fig|320778.3.peg.88"/>
<evidence type="ECO:0008006" key="3">
    <source>
        <dbReference type="Google" id="ProtNLM"/>
    </source>
</evidence>
<dbReference type="STRING" id="320778.ABT57_00425"/>
<dbReference type="RefSeq" id="WP_047883217.1">
    <property type="nucleotide sequence ID" value="NZ_CP071325.1"/>
</dbReference>
<comment type="caution">
    <text evidence="1">The sequence shown here is derived from an EMBL/GenBank/DDBJ whole genome shotgun (WGS) entry which is preliminary data.</text>
</comment>
<dbReference type="EMBL" id="LDOU01000001">
    <property type="protein sequence ID" value="KLV11758.1"/>
    <property type="molecule type" value="Genomic_DNA"/>
</dbReference>
<sequence length="115" mass="13264">MWECNWRSLICGLLIAACAACTSPYEENLAHDRQWDKLGSYHGEQGYREWDEKELTRRGALSETDYEAYRAGYLKGRFEYCSEKHTVDTVINPGYPNDCREGKSSSSYGLVERGY</sequence>
<dbReference type="InterPro" id="IPR021242">
    <property type="entry name" value="DUF2799"/>
</dbReference>
<accession>A0A0J1HJI0</accession>
<protein>
    <recommendedName>
        <fullName evidence="3">Lipoprotein</fullName>
    </recommendedName>
</protein>
<proteinExistence type="predicted"/>
<name>A0A0J1HJI0_9GAMM</name>